<protein>
    <submittedName>
        <fullName evidence="3">Myb_DNA-bind_3 domain-containing protein</fullName>
    </submittedName>
</protein>
<evidence type="ECO:0000313" key="2">
    <source>
        <dbReference type="EMBL" id="OAV85646.1"/>
    </source>
</evidence>
<feature type="non-terminal residue" evidence="2">
    <location>
        <position position="1"/>
    </location>
</feature>
<dbReference type="Proteomes" id="UP000005240">
    <property type="component" value="Unassembled WGS sequence"/>
</dbReference>
<sequence length="150" mass="17018">SLQRFDIELSRDQIKNHKAKLRNLYINFKFLCEQSGFGWDPEKNIVTADLATWNELIESHPRRGFGKIRNKEFTLYDLAHQALCGTYATGKMADEEDVPDLNNIPVANITPVNRAKTTVASKPLAKRPAIRDGPMGPGYPCRTRVPGRFF</sequence>
<dbReference type="EnsemblFungi" id="PTTG_30371-t43_1">
    <property type="protein sequence ID" value="PTTG_30371-t43_1-p1"/>
    <property type="gene ID" value="PTTG_30371"/>
</dbReference>
<dbReference type="PANTHER" id="PTHR47072">
    <property type="match status" value="1"/>
</dbReference>
<organism evidence="2">
    <name type="scientific">Puccinia triticina (isolate 1-1 / race 1 (BBBD))</name>
    <name type="common">Brown leaf rust fungus</name>
    <dbReference type="NCBI Taxonomy" id="630390"/>
    <lineage>
        <taxon>Eukaryota</taxon>
        <taxon>Fungi</taxon>
        <taxon>Dikarya</taxon>
        <taxon>Basidiomycota</taxon>
        <taxon>Pucciniomycotina</taxon>
        <taxon>Pucciniomycetes</taxon>
        <taxon>Pucciniales</taxon>
        <taxon>Pucciniaceae</taxon>
        <taxon>Puccinia</taxon>
    </lineage>
</organism>
<name>A0A180FYZ0_PUCT1</name>
<evidence type="ECO:0000259" key="1">
    <source>
        <dbReference type="Pfam" id="PF12776"/>
    </source>
</evidence>
<reference evidence="2" key="2">
    <citation type="submission" date="2016-05" db="EMBL/GenBank/DDBJ databases">
        <title>Comparative analysis highlights variable genome content of wheat rusts and divergence of the mating loci.</title>
        <authorList>
            <person name="Cuomo C.A."/>
            <person name="Bakkeren G."/>
            <person name="Szabo L."/>
            <person name="Khalil H."/>
            <person name="Joly D."/>
            <person name="Goldberg J."/>
            <person name="Young S."/>
            <person name="Zeng Q."/>
            <person name="Fellers J."/>
        </authorList>
    </citation>
    <scope>NUCLEOTIDE SEQUENCE [LARGE SCALE GENOMIC DNA]</scope>
    <source>
        <strain evidence="2">1-1 BBBD Race 1</strain>
    </source>
</reference>
<gene>
    <name evidence="2" type="ORF">PTTG_30371</name>
</gene>
<dbReference type="VEuPathDB" id="FungiDB:PTTG_30371"/>
<reference evidence="3 4" key="3">
    <citation type="journal article" date="2017" name="G3 (Bethesda)">
        <title>Comparative analysis highlights variable genome content of wheat rusts and divergence of the mating loci.</title>
        <authorList>
            <person name="Cuomo C.A."/>
            <person name="Bakkeren G."/>
            <person name="Khalil H.B."/>
            <person name="Panwar V."/>
            <person name="Joly D."/>
            <person name="Linning R."/>
            <person name="Sakthikumar S."/>
            <person name="Song X."/>
            <person name="Adiconis X."/>
            <person name="Fan L."/>
            <person name="Goldberg J.M."/>
            <person name="Levin J.Z."/>
            <person name="Young S."/>
            <person name="Zeng Q."/>
            <person name="Anikster Y."/>
            <person name="Bruce M."/>
            <person name="Wang M."/>
            <person name="Yin C."/>
            <person name="McCallum B."/>
            <person name="Szabo L.J."/>
            <person name="Hulbert S."/>
            <person name="Chen X."/>
            <person name="Fellers J.P."/>
        </authorList>
    </citation>
    <scope>NUCLEOTIDE SEQUENCE</scope>
    <source>
        <strain evidence="4">Isolate 1-1 / race 1 (BBBD)</strain>
        <strain evidence="3">isolate 1-1 / race 1 (BBBD)</strain>
    </source>
</reference>
<dbReference type="AlphaFoldDB" id="A0A180FYZ0"/>
<dbReference type="InterPro" id="IPR024752">
    <property type="entry name" value="Myb/SANT-like_dom"/>
</dbReference>
<dbReference type="PANTHER" id="PTHR47072:SF4">
    <property type="entry name" value="MYB_SANT-LIKE DOMAIN-CONTAINING PROTEIN"/>
    <property type="match status" value="1"/>
</dbReference>
<evidence type="ECO:0000313" key="4">
    <source>
        <dbReference type="Proteomes" id="UP000005240"/>
    </source>
</evidence>
<proteinExistence type="predicted"/>
<reference evidence="2" key="1">
    <citation type="submission" date="2009-11" db="EMBL/GenBank/DDBJ databases">
        <authorList>
            <consortium name="The Broad Institute Genome Sequencing Platform"/>
            <person name="Ward D."/>
            <person name="Feldgarden M."/>
            <person name="Earl A."/>
            <person name="Young S.K."/>
            <person name="Zeng Q."/>
            <person name="Koehrsen M."/>
            <person name="Alvarado L."/>
            <person name="Berlin A."/>
            <person name="Bochicchio J."/>
            <person name="Borenstein D."/>
            <person name="Chapman S.B."/>
            <person name="Chen Z."/>
            <person name="Engels R."/>
            <person name="Freedman E."/>
            <person name="Gellesch M."/>
            <person name="Goldberg J."/>
            <person name="Griggs A."/>
            <person name="Gujja S."/>
            <person name="Heilman E."/>
            <person name="Heiman D."/>
            <person name="Hepburn T."/>
            <person name="Howarth C."/>
            <person name="Jen D."/>
            <person name="Larson L."/>
            <person name="Lewis B."/>
            <person name="Mehta T."/>
            <person name="Park D."/>
            <person name="Pearson M."/>
            <person name="Roberts A."/>
            <person name="Saif S."/>
            <person name="Shea T."/>
            <person name="Shenoy N."/>
            <person name="Sisk P."/>
            <person name="Stolte C."/>
            <person name="Sykes S."/>
            <person name="Thomson T."/>
            <person name="Walk T."/>
            <person name="White J."/>
            <person name="Yandava C."/>
            <person name="Izard J."/>
            <person name="Baranova O.V."/>
            <person name="Blanton J.M."/>
            <person name="Tanner A.C."/>
            <person name="Dewhirst F.E."/>
            <person name="Haas B."/>
            <person name="Nusbaum C."/>
            <person name="Birren B."/>
        </authorList>
    </citation>
    <scope>NUCLEOTIDE SEQUENCE [LARGE SCALE GENOMIC DNA]</scope>
    <source>
        <strain evidence="2">1-1 BBBD Race 1</strain>
    </source>
</reference>
<dbReference type="EMBL" id="ADAS02003184">
    <property type="protein sequence ID" value="OAV85646.1"/>
    <property type="molecule type" value="Genomic_DNA"/>
</dbReference>
<accession>A0A180FYZ0</accession>
<dbReference type="Pfam" id="PF12776">
    <property type="entry name" value="Myb_DNA-bind_3"/>
    <property type="match status" value="1"/>
</dbReference>
<dbReference type="OrthoDB" id="76215at2759"/>
<feature type="domain" description="Myb/SANT-like" evidence="1">
    <location>
        <begin position="4"/>
        <end position="55"/>
    </location>
</feature>
<evidence type="ECO:0000313" key="3">
    <source>
        <dbReference type="EnsemblFungi" id="PTTG_30371-t43_1-p1"/>
    </source>
</evidence>
<keyword evidence="4" id="KW-1185">Reference proteome</keyword>
<reference evidence="3" key="4">
    <citation type="submission" date="2025-05" db="UniProtKB">
        <authorList>
            <consortium name="EnsemblFungi"/>
        </authorList>
    </citation>
    <scope>IDENTIFICATION</scope>
    <source>
        <strain evidence="3">isolate 1-1 / race 1 (BBBD)</strain>
    </source>
</reference>